<feature type="compositionally biased region" description="Low complexity" evidence="1">
    <location>
        <begin position="363"/>
        <end position="375"/>
    </location>
</feature>
<dbReference type="KEGG" id="smm:Smp_135540"/>
<dbReference type="GeneID" id="8351026"/>
<evidence type="ECO:0000256" key="1">
    <source>
        <dbReference type="SAM" id="MobiDB-lite"/>
    </source>
</evidence>
<dbReference type="PhylomeDB" id="G4VIR4"/>
<reference evidence="3" key="2">
    <citation type="submission" date="2018-12" db="UniProtKB">
        <authorList>
            <consortium name="WormBaseParasite"/>
        </authorList>
    </citation>
    <scope>IDENTIFICATION</scope>
    <source>
        <strain evidence="3">Puerto Rican</strain>
    </source>
</reference>
<feature type="compositionally biased region" description="Low complexity" evidence="1">
    <location>
        <begin position="383"/>
        <end position="399"/>
    </location>
</feature>
<keyword evidence="2" id="KW-1185">Reference proteome</keyword>
<evidence type="ECO:0000313" key="2">
    <source>
        <dbReference type="Proteomes" id="UP000008854"/>
    </source>
</evidence>
<reference evidence="2" key="1">
    <citation type="journal article" date="2012" name="PLoS Negl. Trop. Dis.">
        <title>A systematically improved high quality genome and transcriptome of the human blood fluke Schistosoma mansoni.</title>
        <authorList>
            <person name="Protasio A.V."/>
            <person name="Tsai I.J."/>
            <person name="Babbage A."/>
            <person name="Nichol S."/>
            <person name="Hunt M."/>
            <person name="Aslett M.A."/>
            <person name="De Silva N."/>
            <person name="Velarde G.S."/>
            <person name="Anderson T.J."/>
            <person name="Clark R.C."/>
            <person name="Davidson C."/>
            <person name="Dillon G.P."/>
            <person name="Holroyd N.E."/>
            <person name="LoVerde P.T."/>
            <person name="Lloyd C."/>
            <person name="McQuillan J."/>
            <person name="Oliveira G."/>
            <person name="Otto T.D."/>
            <person name="Parker-Manuel S.J."/>
            <person name="Quail M.A."/>
            <person name="Wilson R.A."/>
            <person name="Zerlotini A."/>
            <person name="Dunne D.W."/>
            <person name="Berriman M."/>
        </authorList>
    </citation>
    <scope>NUCLEOTIDE SEQUENCE [LARGE SCALE GENOMIC DNA]</scope>
    <source>
        <strain evidence="2">Puerto Rican</strain>
    </source>
</reference>
<protein>
    <submittedName>
        <fullName evidence="3">GATA-type domain-containing protein</fullName>
    </submittedName>
</protein>
<dbReference type="OrthoDB" id="6275174at2759"/>
<dbReference type="CTD" id="8351026"/>
<accession>G4VIR4</accession>
<dbReference type="Proteomes" id="UP000008854">
    <property type="component" value="Unassembled WGS sequence"/>
</dbReference>
<dbReference type="RefSeq" id="XP_018651920.1">
    <property type="nucleotide sequence ID" value="XM_018796815.1"/>
</dbReference>
<dbReference type="WBParaSite" id="Smp_135540.1">
    <property type="protein sequence ID" value="Smp_135540.1"/>
    <property type="gene ID" value="Smp_135540"/>
</dbReference>
<sequence>MPKHQTVCRRRTLSFADITECRKINRTNLNENHDIDSSKLFVRSMVRHPSFTLLEDYQNSSHELPFLTLKDSNSQFKNTCESTEMNDSLKPNSNSQPALDPFIFGVSFTESNSSNSQLDALQLSKMHSNSLGSTNSSPLENKEYLFPSSPLSSTLIKLYLSKVSLCSPTETTGDNLNSDNEQLNFHNNLYPNLIGLPGSLQTVLHSLASMVMPTRHFIGMNTTTNEIKSSNLTRLSSLNENLKIYHLKSHYSDGSAYNTDGNYSSCTESSSILDDISNGYYSDNYLIEAVKKMKKSHVINNQWQTVKYNQHQSSQISLFSDGHSKLTSAYIHHVNHHHHGKCHHKLGLTNVYASLKSNKFGDTSTVSSSPSQSHNNNHKSSLKSKNVVSNNDNNTTTTTGIEPISQDIKSYNPLECFYNLWTNFNSKIIEDNFYYMDEKSLERRVRAQASNIISPVSF</sequence>
<dbReference type="ExpressionAtlas" id="G4VIR4">
    <property type="expression patterns" value="baseline"/>
</dbReference>
<evidence type="ECO:0000313" key="3">
    <source>
        <dbReference type="WBParaSite" id="Smp_135540.1"/>
    </source>
</evidence>
<organism evidence="2 3">
    <name type="scientific">Schistosoma mansoni</name>
    <name type="common">Blood fluke</name>
    <dbReference type="NCBI Taxonomy" id="6183"/>
    <lineage>
        <taxon>Eukaryota</taxon>
        <taxon>Metazoa</taxon>
        <taxon>Spiralia</taxon>
        <taxon>Lophotrochozoa</taxon>
        <taxon>Platyhelminthes</taxon>
        <taxon>Trematoda</taxon>
        <taxon>Digenea</taxon>
        <taxon>Strigeidida</taxon>
        <taxon>Schistosomatoidea</taxon>
        <taxon>Schistosomatidae</taxon>
        <taxon>Schistosoma</taxon>
    </lineage>
</organism>
<dbReference type="HOGENOM" id="CLU_597616_0_0_1"/>
<name>G4VIR4_SCHMA</name>
<dbReference type="InParanoid" id="G4VIR4"/>
<proteinExistence type="predicted"/>
<dbReference type="AlphaFoldDB" id="G4VIR4"/>
<feature type="region of interest" description="Disordered" evidence="1">
    <location>
        <begin position="363"/>
        <end position="401"/>
    </location>
</feature>